<dbReference type="GeneID" id="105018705"/>
<proteinExistence type="predicted"/>
<reference evidence="3" key="3">
    <citation type="submission" date="2025-09" db="UniProtKB">
        <authorList>
            <consortium name="Ensembl"/>
        </authorList>
    </citation>
    <scope>IDENTIFICATION</scope>
</reference>
<accession>A0AAY5K9U1</accession>
<dbReference type="Pfam" id="PF05168">
    <property type="entry name" value="HEPN"/>
    <property type="match status" value="1"/>
</dbReference>
<dbReference type="InterPro" id="IPR036869">
    <property type="entry name" value="J_dom_sf"/>
</dbReference>
<dbReference type="NCBIfam" id="NF047352">
    <property type="entry name" value="P_loop_sacsin"/>
    <property type="match status" value="3"/>
</dbReference>
<dbReference type="Pfam" id="PF25794">
    <property type="entry name" value="SACS"/>
    <property type="match status" value="3"/>
</dbReference>
<dbReference type="CTD" id="555303"/>
<dbReference type="KEGG" id="els:105018705"/>
<dbReference type="InterPro" id="IPR007842">
    <property type="entry name" value="HEPN_dom"/>
</dbReference>
<dbReference type="RefSeq" id="XP_028971467.2">
    <property type="nucleotide sequence ID" value="XM_029115634.2"/>
</dbReference>
<evidence type="ECO:0000313" key="4">
    <source>
        <dbReference type="Proteomes" id="UP000265140"/>
    </source>
</evidence>
<organism evidence="3 4">
    <name type="scientific">Esox lucius</name>
    <name type="common">Northern pike</name>
    <dbReference type="NCBI Taxonomy" id="8010"/>
    <lineage>
        <taxon>Eukaryota</taxon>
        <taxon>Metazoa</taxon>
        <taxon>Chordata</taxon>
        <taxon>Craniata</taxon>
        <taxon>Vertebrata</taxon>
        <taxon>Euteleostomi</taxon>
        <taxon>Actinopterygii</taxon>
        <taxon>Neopterygii</taxon>
        <taxon>Teleostei</taxon>
        <taxon>Protacanthopterygii</taxon>
        <taxon>Esociformes</taxon>
        <taxon>Esocidae</taxon>
        <taxon>Esox</taxon>
    </lineage>
</organism>
<reference evidence="3" key="2">
    <citation type="submission" date="2025-08" db="UniProtKB">
        <authorList>
            <consortium name="Ensembl"/>
        </authorList>
    </citation>
    <scope>IDENTIFICATION</scope>
</reference>
<dbReference type="SUPFAM" id="SSF46565">
    <property type="entry name" value="Chaperone J-domain"/>
    <property type="match status" value="1"/>
</dbReference>
<dbReference type="Gene3D" id="3.30.565.10">
    <property type="entry name" value="Histidine kinase-like ATPase, C-terminal domain"/>
    <property type="match status" value="2"/>
</dbReference>
<dbReference type="InterPro" id="IPR058210">
    <property type="entry name" value="SACS/Nov_dom"/>
</dbReference>
<dbReference type="SMART" id="SM00748">
    <property type="entry name" value="HEPN"/>
    <property type="match status" value="1"/>
</dbReference>
<dbReference type="SUPFAM" id="SSF55874">
    <property type="entry name" value="ATPase domain of HSP90 chaperone/DNA topoisomerase II/histidine kinase"/>
    <property type="match status" value="3"/>
</dbReference>
<name>A0AAY5K9U1_ESOLU</name>
<dbReference type="PANTHER" id="PTHR46919:SF2">
    <property type="entry name" value="SACSIN"/>
    <property type="match status" value="1"/>
</dbReference>
<reference evidence="3 4" key="1">
    <citation type="submission" date="2020-02" db="EMBL/GenBank/DDBJ databases">
        <title>Esox lucius (northern pike) genome, fEsoLuc1, primary haplotype.</title>
        <authorList>
            <person name="Myers G."/>
            <person name="Karagic N."/>
            <person name="Meyer A."/>
            <person name="Pippel M."/>
            <person name="Reichard M."/>
            <person name="Winkler S."/>
            <person name="Tracey A."/>
            <person name="Sims Y."/>
            <person name="Howe K."/>
            <person name="Rhie A."/>
            <person name="Formenti G."/>
            <person name="Durbin R."/>
            <person name="Fedrigo O."/>
            <person name="Jarvis E.D."/>
        </authorList>
    </citation>
    <scope>NUCLEOTIDE SEQUENCE [LARGE SCALE GENOMIC DNA]</scope>
</reference>
<evidence type="ECO:0000259" key="2">
    <source>
        <dbReference type="PROSITE" id="PS50910"/>
    </source>
</evidence>
<sequence length="4276" mass="489449">MSSPTKKKTRHAFGATAPPFLDYLKDILRRYPDGGQILKELIQNADDAGASEVVFLYDERCYDSQSLMTDELAKYQGPALYVFNNAEFTAEDWQGIQTTGRSVKRKDPNKVGRFGIGFNSVYHITDVPSIFSSKYLGFLDPQEKLFGERIGGFKLSLEDKEDSETLCNLHDQFQPFRDVVNEVSGQRWMDIIQEEQHFKGTLFRFPLRRETSDISDNIYDSAKVVQLFESFIADADISLLFLRNVSSVALKHIDIKGSVTTWLTVTSSSPTCDLKTRKESNVKDSTFFKTIISTSKEKEQTVTKWLVATCCMKEGIVPELDSLAKKLSFRPQVDLAFRCGQDRHGWMEGRLSCFLPLPNNDSNRTGLPVHVNACFGLTDNRRHIKWQEEDQKYDEAAMWNELLVKEVLPHTYIMMLQDATNLAKTTTLPVSSLYSIWPDLSQTKHQDKWHAIAKDVLHRLFKKNTAVFSLAKDERQFVCPSDALFPSDDTKASETMTAVTKTLIAGGEKLVTFPDHVSTAIQLAFPKPDTLQWVTPALARDVLRRGVVSILSSNDKRLLLQYIMSDENYQDLRGLQMLPVSDGTFKTFTNEDKDIALIDNEDFPRVLLPGCRDLFLLDDLNPTSIHQLKKLAATKTFNISCVDAKIVVALAKKTLPKDWKKSHTHVTWMVGRDDHPPLKWLREFWKCLNTHWVDLRLFEGMPLIPIEPLQNASHTVILARLQNNPTMIFQKIKQNILPDEIVKIIKKVGGTVVNRDECLRHQDLDSYVLPPSPQNTLKVFMNLKASQVISGIKSALPKEKEEIKAYLFTLGSLTADQRDLLSKVPLFQSMAGEYVAAESKQAVLLDSIPAFNTELPTPESIIRCSTEADRRLLLLLKVDLLDTAQAAIHLIAGIERRSFKEQETVRIMTWILQHGSILFLQNETLYRKCKDLSFINVNGGKLKKTSDVFDPNNKTFQVLFGKDFFPPPVFTQTSQMLDSLKRLGLQTQEKDVSAENILHVATHIEKSGVHSQNALKKAETLQRLLNDNDLLSQFSDHQLACLSQLPWIPCDNPCMTTEKNNGKGFYKTEEVRHLKYEGIVGHVMPLTRDFNAKVSSILGLLRIPPADKVIENLSLLVDMVQSMTDPDTDMQFKAKLHSIYKYMQDHISEVREVLENKCIPWVWIHKHFVSPWDVVSAYPPGLDLSSYIDKIPEEFLVYNTLLTEFGVKKLPSEKEIEEVLCDIKKTIEERPQGFGEPSELKVSIAILNWMRKEKKSIKDDVPVPVMAGSKRFNLQPLSKTVFCDISRDCLEDLHNDPEEIHVIHEEIPPATARWLNIPFLSTRILRPEYIGIEQCGQSEPLTLRIRNILKEYDEENDIFKELIQNAEDAGATTCKFMVDFRDHKDPVESLIDQGMALCQGPCLWAFNNELFTEEDWVNILKIGSASKENKVEKIGKFGLGFNAVYHVTDIPSILSGNELLILDPNVTHLQKHIQNKANPGIKLNLSRKQLMHRFPGQFRPYERIFDCSLSKESTQKFYQGTLIKLPFRTHEEAVKSEISGNVYDKDHILKFQQDLTNNSQTHLLFLKNIHMLSLQNLPGYASTPPHDEQIETVFTATKKVVKTIKIPENYGRMQQYALESLKKRDAKCQKVINCHNANIAELSQNLCDESDVQFWLLYNCFGTHTSLQIGQTDNNQTKFSIPIGGVAVPLKKDPQTEKWMPRETNLVGQAFCFLPLSVATGLPVNLNGSFAVTSNRRGLWESGVKYEWNRVLLQDAVVTAYITTLLVLKIMSSNGNLQHYQYHTFWPNSESVSKPFKPLVEAFYLAVSQNDIGKSLELFSDGVNWCSIEKARFLHPTIQEDKKVGDLAMKVCQSNPNTSFHVVPMPQWVRQSFKQTGFEEILQQKTFDWEAFYQEVVFNNLSTMEQESRNALVLYAIDLNDNSIDRLLRSYQCIPTKKGQLQFINKLVNPFGKVACLFEQEEGRFLGGTKDNFCSAKRIQRLTELGMLSDQLPLEDITERAKTIASTWQKDKEKAYKHVQCILELIRDSLQDEASPHWKTLRNTEFIPACTPVNRVKVKDRAVELQKPSEIYNDRCRHLVDMTQSVLDSSNLKIHSDDAVLRILGISESPSLETVFQQLQEVSKHSDKCDEQMLFNKAHECYRFLNESLRNEKKSAEIYERAHSFPFILVGNRFVDVQSVAKNEEFDAKPYLHVIPPAFAVFKDLCKCLCIKKHFTPEQVHGVLQNLKLRYGVRPISKNDLEVCLTIIQRGLFDNKNETQDICLIPDENCVLQPSNLLYFNDSPWMDLSEDLTLCHEKIPRAIALHFGVITTRHYTLKKYSVENFSSPFAEEFGQHEKLTVRIKNIIAAYPSKKDILKELIQNADDAEATEIHFVWDKRKHSTKRTFGSRWNPLQGPALCVYNNQVFSNADLRGIQQLGEGGKHNIPGKTGKYGLGFNAVYHLTDCPSILSGDQWLCISDPNLKYVEGGSRESPGRKYTLKEELKNTFMDVYNTFLPDEFPLKDGTMFRFPLRTDDMAKTSEISNNEVNDGDIKELFSALREDPEGLIIFLKNIRKIQLHEINRDTVKLKTTFSIEKVLNENSHAERISFQNLVQQSLLSNKPATPHEAIYKVSISSTGSRQSHWIIAEQFGSLKGKPEMKEQTGRVPQAAVAACVHPQSKHENFTGQVFCSLPLPGTTGLPIHVNGDFEVDSSRRALWKADGKSLKTDWNKSLKLNIISPLYASLLSYICNQRKLKASSIHLIDSGLDSSCLFFFPTITKDIDLDWQEMIHEVYRSVNERELCVVPVLRSSIRQLAGVQLKEYTVDWSSVGKVEPTKAPHLIVENGTLVSILEDIGMQLVPSTTEMKKIWTSFKMAGVEVKSVCPSTVGNYLRNKPLNDPSQTELDLPLPIDKTLIRNKYRCSILLEYCIEKVGVSQSNCISDSGRKNHAKKKSSISGLPLLLTQDQTLQVFDPDFPKLLSPFYRLFLGHEKEFADFDTNYKHFDVLREGHFLKDLTMPVAEKYLRPILLRLLKNCETEPHSKLYVPDKTVHSWLKELWRFFEIHLVSNGVDNQALVSIKELFAHCPILPVVYPRQNNKHVLQTMRKMSSVISSSTEISSILLKVGFMELDFSFFLKQTQYLVTELLNTNDKSAVLDQVYQLDHSEFQHLSFNELNKLQIFLQSGICSSKNKQDYQSKLKSLPLFETIQGERRRIDGHMNVFILNTEFKETFPDLYMAEANNIFLKYNLENQSLSEYLSIKILSDLEYYVQFILPLLHKLNVYQLLQSVQLLLSLQSKENYRLYQDNILSTMRNVKLIPDIHGNLQMASYFYDENHVLYKVMLPQEKFVPESFWNKFQDRLYFRSVKIQVKKLLEELGLKSTVADKEIIEFAHQIELEAKGTSSLQELRKKSSTLFETILKRDFKEEAPDFLKTVANIKFVFPVDIQDKLCQYHKSFAGERTLVSISDCLIEKDFTQQCLIWTSMPILHLVTCTDKHLLMMKKAGAVDQPPPEKVTENLRNVCQSPCQIPDLVKTRAEVFRASYTYLQTVDFDPKPLTDLPVVLVEEDSVLVKSKQTALVLPNHVEFRPYLYCIPSKDVMFSEFFKKIGVNSKATATQYCNVLKDIHVDSTNKQTLQPNQEKTVRRAVEQLFRELQENPLSSELPEVLYLPSTDGRLYLSDSLYFNDTVFQASRWQTALKNQLNLLERLSSCHLENDLYEQKKMLELFPMEIRPKMLSKIIAENVLESNMQLCEYGEGCEFSGWFQTHLSSAPFMHGLVCLIRAQCQGKVSQDEATSMCQKTFGSIEITCCKTLQTVLLLNQKLLNDTTAMTQVYVKKGQQGCTFFLKHSDDLAHKVKSEVIMRLSKEMNALLNNILSSNLLLVLGHLLSCDSMEEVKKALEQNEIHDSTDTEDSLKGPPEPGTPIPEEWHDALDMNFLNNYEEGEYVGFKKTAEEDDYCYAVIVEQQRELTGQSLTYRYKIQIGKDVIEVGALDLYQFKRETKSFSSSSTRATCMAVVQLAESVPQSSPTKTRTRTMPESLEEAKKEIDKCLAEIWTLCEDERLKAIKRLYLRWHPDKNPDCQQLATEAFKYLKNRIDDLENGRTGEPSSQQGNTTFHNFYKRWNEEAYRHRRGREGFHKARGHYTRYNFYTYHENVPQPNQTEAERWLRQAQCDLDAAHNDTGGKAAEWTLFKVHQAVEKALIAAQYKRHGQHSKNCSISTLVQQVSGYSLHLNTLPSIVSQLKQLGVDPKTTQYPNYHPSPIIPNSRFKHENETEVIDMASKLLCKIQMYIN</sequence>
<dbReference type="Gene3D" id="1.20.120.330">
    <property type="entry name" value="Nucleotidyltransferases domain 2"/>
    <property type="match status" value="1"/>
</dbReference>
<dbReference type="InterPro" id="IPR036890">
    <property type="entry name" value="HATPase_C_sf"/>
</dbReference>
<dbReference type="Ensembl" id="ENSELUT00000097705.1">
    <property type="protein sequence ID" value="ENSELUP00000085020.1"/>
    <property type="gene ID" value="ENSELUG00000041531.1"/>
</dbReference>
<feature type="compositionally biased region" description="Basic and acidic residues" evidence="1">
    <location>
        <begin position="3885"/>
        <end position="3897"/>
    </location>
</feature>
<evidence type="ECO:0000313" key="3">
    <source>
        <dbReference type="Ensembl" id="ENSELUP00000085020.1"/>
    </source>
</evidence>
<evidence type="ECO:0000256" key="1">
    <source>
        <dbReference type="SAM" id="MobiDB-lite"/>
    </source>
</evidence>
<feature type="domain" description="HEPN" evidence="2">
    <location>
        <begin position="4151"/>
        <end position="4267"/>
    </location>
</feature>
<dbReference type="Proteomes" id="UP000265140">
    <property type="component" value="Chromosome 20"/>
</dbReference>
<feature type="region of interest" description="Disordered" evidence="1">
    <location>
        <begin position="3885"/>
        <end position="3907"/>
    </location>
</feature>
<keyword evidence="4" id="KW-1185">Reference proteome</keyword>
<dbReference type="GeneTree" id="ENSGT00940000164866"/>
<protein>
    <recommendedName>
        <fullName evidence="2">HEPN domain-containing protein</fullName>
    </recommendedName>
</protein>
<dbReference type="PROSITE" id="PS50910">
    <property type="entry name" value="HEPN"/>
    <property type="match status" value="1"/>
</dbReference>
<dbReference type="Gene3D" id="1.10.287.110">
    <property type="entry name" value="DnaJ domain"/>
    <property type="match status" value="1"/>
</dbReference>
<dbReference type="PANTHER" id="PTHR46919">
    <property type="entry name" value="ZINC FINGER, C3HC4 TYPE (RING FINGER) FAMILY PROTEIN"/>
    <property type="match status" value="1"/>
</dbReference>
<dbReference type="SUPFAM" id="SSF81593">
    <property type="entry name" value="Nucleotidyltransferase substrate binding subunit/domain"/>
    <property type="match status" value="1"/>
</dbReference>